<dbReference type="GO" id="GO:0051693">
    <property type="term" value="P:actin filament capping"/>
    <property type="evidence" value="ECO:0007669"/>
    <property type="project" value="UniProtKB-KW"/>
</dbReference>
<comment type="similarity">
    <text evidence="1">Belongs to the spectrin family.</text>
</comment>
<evidence type="ECO:0000256" key="6">
    <source>
        <dbReference type="SAM" id="MobiDB-lite"/>
    </source>
</evidence>
<evidence type="ECO:0000313" key="9">
    <source>
        <dbReference type="EMBL" id="KAG9344321.1"/>
    </source>
</evidence>
<dbReference type="CDD" id="cd20278">
    <property type="entry name" value="Minion"/>
    <property type="match status" value="1"/>
</dbReference>
<feature type="region of interest" description="Disordered" evidence="6">
    <location>
        <begin position="491"/>
        <end position="514"/>
    </location>
</feature>
<dbReference type="EMBL" id="JAFBMS010000020">
    <property type="protein sequence ID" value="KAG9344321.1"/>
    <property type="molecule type" value="Genomic_DNA"/>
</dbReference>
<dbReference type="InterPro" id="IPR018159">
    <property type="entry name" value="Spectrin/alpha-actinin"/>
</dbReference>
<evidence type="ECO:0000256" key="4">
    <source>
        <dbReference type="ARBA" id="ARBA00023203"/>
    </source>
</evidence>
<dbReference type="Proteomes" id="UP000824540">
    <property type="component" value="Unassembled WGS sequence"/>
</dbReference>
<accession>A0A8T2NYV1</accession>
<dbReference type="OrthoDB" id="430364at2759"/>
<dbReference type="PRINTS" id="PR00683">
    <property type="entry name" value="SPECTRINPH"/>
</dbReference>
<feature type="signal peptide" evidence="7">
    <location>
        <begin position="1"/>
        <end position="28"/>
    </location>
</feature>
<proteinExistence type="inferred from homology"/>
<dbReference type="InterPro" id="IPR002017">
    <property type="entry name" value="Spectrin_repeat"/>
</dbReference>
<feature type="region of interest" description="Disordered" evidence="6">
    <location>
        <begin position="1827"/>
        <end position="1857"/>
    </location>
</feature>
<dbReference type="InterPro" id="IPR001605">
    <property type="entry name" value="PH_dom-spectrin-type"/>
</dbReference>
<dbReference type="Pfam" id="PF21950">
    <property type="entry name" value="MINION"/>
    <property type="match status" value="1"/>
</dbReference>
<feature type="compositionally biased region" description="Basic and acidic residues" evidence="6">
    <location>
        <begin position="499"/>
        <end position="509"/>
    </location>
</feature>
<sequence length="2179" mass="244189">MEQVFRQGSGSMPAVFLLLRSLLIRLLSSRLAGSAAQFLRRSLSQVASHIGSLLRHIWDRVRSQESREAILSCVLCLLNMQKKALDNCKLQHNLNDQVSLYLGQAQVHSNGPGFSPVATQMTSMEHQQVEIAEEDHLNRNAASPTAFSRSIRKITISGSTEPPGATKAPLMGYPKTCGTPKSENINNNNNVPFKPLPRIIGAEAWMKQKLQELKDACNIQRRPLQEEQELSQTLQRDLRDFENTLIQLNQMGEQLICKLNPTADLVRKQLGQLKDQWHTLKQTAANHSKALGGARNLQEFNKKVDRLEAWIKEKQEEEQWLSKFQGENIDRMQLTRRILDLKEDEQLYRTLHEDINHLALSLEKQGKAESKNISARRKHINKMWLKVQSLLKDYHENLQLALEVSSVYQQADNIICAITNKRKSMSERNEQESSGDREIRDIASQVMMLDVTVSQLSKLHPALAVRVTQKQGEVKDGWALLQKAVRNDKSAMPATSLDFSREDSDHLTPSREPQCSMGAEVQRIMGKEVKEEQNRLKGFVSMGAPGNNRKMAGSQDEDLLLRSAVKKAAVTGNTGAHSDDVTGRRLSGLESLDGFEAAKRCQATLEEEIVTNRARIEVVKKEGRSLVRARHPGSSKIAEFLGQLEALWEELKRRHRKNMVLLQESERLSLEARRMLAELDELESWLQTVETAIQRSSPARDPEAVSAAERESSLLEREVSERGLHLRILRQEVDKLCSCRHFHTQRLPARMGQVEEKYRNVQCDLKQQSSKLQDTRMLTEFLERVELEESQEQQGNCYANLAQTLHSESGCRSSLLGLQSGRGRAGGGEPLMESMGDPVEELREAVEMLNDTVRERGRSLCKEQGLRELLSRHSSLTVRISQRLSRAARLSADILEAETQMAVKCEPERCGLEALQDQQDELEMDCALIKEEVEEMTKLAARLEELCPERVQVLGTEYQGILLDWEELHGCMEENHTHLHQFLQLRHFFRNYLAMISWTEDTRDCIFSDSAVHHDTGSEEPELSDLDVKIEQKFKEFEDLAAAGQKLMEEGHHLSDMIRERMEELRNMLGWILVRWRSQKHLKKSSRRGKPESQGDTIYSEATVSTTLQKTEGGYEVMCSMGPRGGLNSLIGTRQGTLNMDPPTLPSSPFLLLQEPSAPSLGGTVNLILSFNKTEESPQGESPAEGVEKELTDPVHRVSTYLHVMDNSKMAPPVGEIVTFPNPSCQARAPASSSFTSSSFSSCSPPWTGPTSGHTLHRSTTSSVFSSLKKRSKKRKRKRDVRRHTIQRIMGVEQLEGGVACDARTWPLKDRKRKEFPGTESTDYMRNPLTRDIDAECTGQSGYVTMQSTCSSAATPVDLYRNCRYLSLGSVLSFDLQKDASLIPSIPDIITIGPAEAARNAVGPHTERQAPLSTFKQTCSLIARQGEGSLELDCRGLQSTSITAKCPPSPETIGHSPIKSVTEPSNNLSEQRETRESDDLLEQRLTTPSDDLSDLQLRRLSGISGLHEEVGQEWDKLAAVLNSGGHLDRQWIDPSLTAGLDHESSAASVPHVCLSAPIRIQDLNGPEYNPPVMRLSAHEQACVSSPHANPLQDIHPQGPWSPGVTHPRRTIGRVVSLVRSSPTNVELETNTVMVDTVHPDHQQFEEEEEELEDIWNKTNSYRQSVCSDIMYQTYQGELAHTPPGQAEKPQPQDPALQYRKLITTSAPNLLVAGFCLPDSTHTLLGSSRELSLRQEERHSAKPHRKSWAAFPPRALPSGQTALVNETATDLVKLPDTQDQEKYIYHYREQEEEEEEGVEAELGVEVDTGCPKAQSMSLLSVHMGLKRADQKPTGRGMPDSDGEEQTKPELQSMEGTLERKHRLQIGGKKAPCRTWSTSHAVLLRQTLCFYQDRKDTLKSSVSGLPLNLIGAECTPAPEYTKRNNCFSLRLRDGSEYLLSASSRFMMKKWMLKIQANTGLSEPDTSGYFLRPNLLEDLPTIAACQCGPKCHCPSGVNVTTCVSSGSHTGTAKAKDIIVLTRDGTQIPQCHQGKLHDLSSPLSSDAGHCEDYYSSLRQAMKQRLSQRPKAMLPSLSYSPERPSSKRRSQSFTSATYQKITPVSVAPAAHRGGSSYSVTLVIGDQLSDTTSSRDSSEMPQQIGWRQESFLDTSPERSYASLPRPRNKSVFRKFFGKKEWKNDF</sequence>
<dbReference type="SUPFAM" id="SSF50729">
    <property type="entry name" value="PH domain-like"/>
    <property type="match status" value="1"/>
</dbReference>
<feature type="coiled-coil region" evidence="5">
    <location>
        <begin position="912"/>
        <end position="946"/>
    </location>
</feature>
<dbReference type="GO" id="GO:0003779">
    <property type="term" value="F:actin binding"/>
    <property type="evidence" value="ECO:0007669"/>
    <property type="project" value="UniProtKB-KW"/>
</dbReference>
<feature type="compositionally biased region" description="Basic and acidic residues" evidence="6">
    <location>
        <begin position="1470"/>
        <end position="1479"/>
    </location>
</feature>
<evidence type="ECO:0000256" key="7">
    <source>
        <dbReference type="SAM" id="SignalP"/>
    </source>
</evidence>
<keyword evidence="4" id="KW-0009">Actin-binding</keyword>
<dbReference type="Pfam" id="PF00435">
    <property type="entry name" value="Spectrin"/>
    <property type="match status" value="2"/>
</dbReference>
<dbReference type="PANTHER" id="PTHR11915">
    <property type="entry name" value="SPECTRIN/FILAMIN RELATED CYTOSKELETAL PROTEIN"/>
    <property type="match status" value="1"/>
</dbReference>
<feature type="region of interest" description="Disordered" evidence="6">
    <location>
        <begin position="2060"/>
        <end position="2090"/>
    </location>
</feature>
<feature type="region of interest" description="Disordered" evidence="6">
    <location>
        <begin position="1733"/>
        <end position="1753"/>
    </location>
</feature>
<reference evidence="9" key="1">
    <citation type="thesis" date="2021" institute="BYU ScholarsArchive" country="Provo, UT, USA">
        <title>Applications of and Algorithms for Genome Assembly and Genomic Analyses with an Emphasis on Marine Teleosts.</title>
        <authorList>
            <person name="Pickett B.D."/>
        </authorList>
    </citation>
    <scope>NUCLEOTIDE SEQUENCE</scope>
    <source>
        <strain evidence="9">HI-2016</strain>
    </source>
</reference>
<feature type="region of interest" description="Disordered" evidence="6">
    <location>
        <begin position="1238"/>
        <end position="1283"/>
    </location>
</feature>
<dbReference type="GO" id="GO:0005543">
    <property type="term" value="F:phospholipid binding"/>
    <property type="evidence" value="ECO:0007669"/>
    <property type="project" value="InterPro"/>
</dbReference>
<keyword evidence="7" id="KW-0732">Signal</keyword>
<dbReference type="InterPro" id="IPR011993">
    <property type="entry name" value="PH-like_dom_sf"/>
</dbReference>
<dbReference type="InterPro" id="IPR039014">
    <property type="entry name" value="Myomixer"/>
</dbReference>
<dbReference type="Pfam" id="PF00169">
    <property type="entry name" value="PH"/>
    <property type="match status" value="1"/>
</dbReference>
<evidence type="ECO:0000256" key="1">
    <source>
        <dbReference type="ARBA" id="ARBA00006826"/>
    </source>
</evidence>
<evidence type="ECO:0000256" key="5">
    <source>
        <dbReference type="SAM" id="Coils"/>
    </source>
</evidence>
<keyword evidence="2" id="KW-0117">Actin capping</keyword>
<feature type="chain" id="PRO_5035758542" description="PH domain-containing protein" evidence="7">
    <location>
        <begin position="29"/>
        <end position="2179"/>
    </location>
</feature>
<dbReference type="Gene3D" id="2.30.29.30">
    <property type="entry name" value="Pleckstrin-homology domain (PH domain)/Phosphotyrosine-binding domain (PTB)"/>
    <property type="match status" value="1"/>
</dbReference>
<evidence type="ECO:0000259" key="8">
    <source>
        <dbReference type="PROSITE" id="PS50003"/>
    </source>
</evidence>
<dbReference type="FunFam" id="2.30.29.30:FF:000024">
    <property type="entry name" value="Spectrin beta chain"/>
    <property type="match status" value="1"/>
</dbReference>
<gene>
    <name evidence="9" type="ORF">JZ751_010990</name>
</gene>
<organism evidence="9 10">
    <name type="scientific">Albula glossodonta</name>
    <name type="common">roundjaw bonefish</name>
    <dbReference type="NCBI Taxonomy" id="121402"/>
    <lineage>
        <taxon>Eukaryota</taxon>
        <taxon>Metazoa</taxon>
        <taxon>Chordata</taxon>
        <taxon>Craniata</taxon>
        <taxon>Vertebrata</taxon>
        <taxon>Euteleostomi</taxon>
        <taxon>Actinopterygii</taxon>
        <taxon>Neopterygii</taxon>
        <taxon>Teleostei</taxon>
        <taxon>Albuliformes</taxon>
        <taxon>Albulidae</taxon>
        <taxon>Albula</taxon>
    </lineage>
</organism>
<dbReference type="GO" id="GO:0007520">
    <property type="term" value="P:myoblast fusion"/>
    <property type="evidence" value="ECO:0007669"/>
    <property type="project" value="InterPro"/>
</dbReference>
<dbReference type="CDD" id="cd00176">
    <property type="entry name" value="SPEC"/>
    <property type="match status" value="3"/>
</dbReference>
<evidence type="ECO:0000256" key="3">
    <source>
        <dbReference type="ARBA" id="ARBA00022737"/>
    </source>
</evidence>
<feature type="compositionally biased region" description="Basic residues" evidence="6">
    <location>
        <begin position="1268"/>
        <end position="1283"/>
    </location>
</feature>
<evidence type="ECO:0000256" key="2">
    <source>
        <dbReference type="ARBA" id="ARBA00022467"/>
    </source>
</evidence>
<protein>
    <recommendedName>
        <fullName evidence="8">PH domain-containing protein</fullName>
    </recommendedName>
</protein>
<dbReference type="SUPFAM" id="SSF46966">
    <property type="entry name" value="Spectrin repeat"/>
    <property type="match status" value="3"/>
</dbReference>
<dbReference type="GO" id="GO:0060538">
    <property type="term" value="P:skeletal muscle organ development"/>
    <property type="evidence" value="ECO:0007669"/>
    <property type="project" value="InterPro"/>
</dbReference>
<feature type="compositionally biased region" description="Polar residues" evidence="6">
    <location>
        <begin position="1249"/>
        <end position="1261"/>
    </location>
</feature>
<dbReference type="SMART" id="SM00150">
    <property type="entry name" value="SPEC"/>
    <property type="match status" value="6"/>
</dbReference>
<feature type="compositionally biased region" description="Polar residues" evidence="6">
    <location>
        <begin position="2124"/>
        <end position="2135"/>
    </location>
</feature>
<keyword evidence="10" id="KW-1185">Reference proteome</keyword>
<comment type="caution">
    <text evidence="9">The sequence shown here is derived from an EMBL/GenBank/DDBJ whole genome shotgun (WGS) entry which is preliminary data.</text>
</comment>
<keyword evidence="3" id="KW-0677">Repeat</keyword>
<evidence type="ECO:0000313" key="10">
    <source>
        <dbReference type="Proteomes" id="UP000824540"/>
    </source>
</evidence>
<name>A0A8T2NYV1_9TELE</name>
<dbReference type="SMART" id="SM00233">
    <property type="entry name" value="PH"/>
    <property type="match status" value="1"/>
</dbReference>
<feature type="region of interest" description="Disordered" evidence="6">
    <location>
        <begin position="1441"/>
        <end position="1479"/>
    </location>
</feature>
<dbReference type="Gene3D" id="1.20.58.60">
    <property type="match status" value="4"/>
</dbReference>
<feature type="region of interest" description="Disordered" evidence="6">
    <location>
        <begin position="2124"/>
        <end position="2145"/>
    </location>
</feature>
<keyword evidence="5" id="KW-0175">Coiled coil</keyword>
<feature type="coiled-coil region" evidence="5">
    <location>
        <begin position="224"/>
        <end position="251"/>
    </location>
</feature>
<dbReference type="PROSITE" id="PS50003">
    <property type="entry name" value="PH_DOMAIN"/>
    <property type="match status" value="1"/>
</dbReference>
<dbReference type="InterPro" id="IPR001849">
    <property type="entry name" value="PH_domain"/>
</dbReference>
<feature type="domain" description="PH" evidence="8">
    <location>
        <begin position="1849"/>
        <end position="1957"/>
    </location>
</feature>